<dbReference type="PANTHER" id="PTHR43557:SF2">
    <property type="entry name" value="RIESKE DOMAIN-CONTAINING PROTEIN-RELATED"/>
    <property type="match status" value="1"/>
</dbReference>
<dbReference type="RefSeq" id="WP_128643452.1">
    <property type="nucleotide sequence ID" value="NZ_CP008949.1"/>
</dbReference>
<keyword evidence="3" id="KW-0274">FAD</keyword>
<dbReference type="AlphaFoldDB" id="A0A076F0M7"/>
<dbReference type="InterPro" id="IPR050446">
    <property type="entry name" value="FAD-oxidoreductase/Apoptosis"/>
</dbReference>
<sequence length="412" mass="43798">MTAHTTVIVGASIGGVRTAQALRNTGYGGRIVLIGDEPELPYDKPPLSKALLAGDIAAGEIRLLDADGASALDIELVLGSAASDLDPAGSTIALEDGSTIRYDNLVIATGANARPSPWGEPLGVHVVRSLADATALRQHLERGGHLAIIGAGFIGAETAATARKMGLDVTLIDPNPVPMSRVLGANMGQRFIDLHTRNGVDTRFGVGVESISGELGAFRIQLTDRSTLDATVVVVGIGAVPNDEWLASSGLDVDNGVVCDRHSRARGHGNIYAIGDIARFDNARRNELTRLEHWTNAVDQASVVAHNIVHPTDPREHTPIEYVWSDQYDWKIQIVGVAGSRMHTVVDHPTKPDQFAIAYATDHMQLAGLVTVNWPKALIAARRALATGVTFDGFTEQLNRLARPNTLLEAGS</sequence>
<dbReference type="PANTHER" id="PTHR43557">
    <property type="entry name" value="APOPTOSIS-INDUCING FACTOR 1"/>
    <property type="match status" value="1"/>
</dbReference>
<dbReference type="InterPro" id="IPR016156">
    <property type="entry name" value="FAD/NAD-linked_Rdtase_dimer_sf"/>
</dbReference>
<dbReference type="EMBL" id="CP008949">
    <property type="protein sequence ID" value="AII10982.1"/>
    <property type="molecule type" value="Genomic_DNA"/>
</dbReference>
<geneLocation type="plasmid" evidence="7 8">
    <name>pPDG2</name>
</geneLocation>
<organism evidence="7 8">
    <name type="scientific">Rhodococcus opacus</name>
    <name type="common">Nocardia opaca</name>
    <dbReference type="NCBI Taxonomy" id="37919"/>
    <lineage>
        <taxon>Bacteria</taxon>
        <taxon>Bacillati</taxon>
        <taxon>Actinomycetota</taxon>
        <taxon>Actinomycetes</taxon>
        <taxon>Mycobacteriales</taxon>
        <taxon>Nocardiaceae</taxon>
        <taxon>Rhodococcus</taxon>
    </lineage>
</organism>
<feature type="domain" description="FAD/NAD(P)-binding" evidence="5">
    <location>
        <begin position="6"/>
        <end position="301"/>
    </location>
</feature>
<dbReference type="GO" id="GO:0016651">
    <property type="term" value="F:oxidoreductase activity, acting on NAD(P)H"/>
    <property type="evidence" value="ECO:0007669"/>
    <property type="project" value="TreeGrafter"/>
</dbReference>
<dbReference type="Pfam" id="PF07992">
    <property type="entry name" value="Pyr_redox_2"/>
    <property type="match status" value="1"/>
</dbReference>
<feature type="domain" description="Reductase C-terminal" evidence="6">
    <location>
        <begin position="322"/>
        <end position="392"/>
    </location>
</feature>
<protein>
    <submittedName>
        <fullName evidence="7">Pyridine nucleotide-disulfide oxidoreductase</fullName>
    </submittedName>
</protein>
<comment type="cofactor">
    <cofactor evidence="1">
        <name>FAD</name>
        <dbReference type="ChEBI" id="CHEBI:57692"/>
    </cofactor>
</comment>
<dbReference type="InterPro" id="IPR036188">
    <property type="entry name" value="FAD/NAD-bd_sf"/>
</dbReference>
<proteinExistence type="predicted"/>
<dbReference type="InterPro" id="IPR023753">
    <property type="entry name" value="FAD/NAD-binding_dom"/>
</dbReference>
<evidence type="ECO:0000259" key="5">
    <source>
        <dbReference type="Pfam" id="PF07992"/>
    </source>
</evidence>
<dbReference type="GO" id="GO:0005737">
    <property type="term" value="C:cytoplasm"/>
    <property type="evidence" value="ECO:0007669"/>
    <property type="project" value="TreeGrafter"/>
</dbReference>
<evidence type="ECO:0000259" key="6">
    <source>
        <dbReference type="Pfam" id="PF14759"/>
    </source>
</evidence>
<dbReference type="Gene3D" id="3.50.50.60">
    <property type="entry name" value="FAD/NAD(P)-binding domain"/>
    <property type="match status" value="2"/>
</dbReference>
<evidence type="ECO:0000313" key="7">
    <source>
        <dbReference type="EMBL" id="AII10982.1"/>
    </source>
</evidence>
<dbReference type="InterPro" id="IPR028202">
    <property type="entry name" value="Reductase_C"/>
</dbReference>
<evidence type="ECO:0000256" key="3">
    <source>
        <dbReference type="ARBA" id="ARBA00022827"/>
    </source>
</evidence>
<dbReference type="SUPFAM" id="SSF55424">
    <property type="entry name" value="FAD/NAD-linked reductases, dimerisation (C-terminal) domain"/>
    <property type="match status" value="1"/>
</dbReference>
<dbReference type="Proteomes" id="UP000028488">
    <property type="component" value="Plasmid pPDG2"/>
</dbReference>
<evidence type="ECO:0000256" key="2">
    <source>
        <dbReference type="ARBA" id="ARBA00022630"/>
    </source>
</evidence>
<dbReference type="PRINTS" id="PR00368">
    <property type="entry name" value="FADPNR"/>
</dbReference>
<evidence type="ECO:0000313" key="8">
    <source>
        <dbReference type="Proteomes" id="UP000028488"/>
    </source>
</evidence>
<keyword evidence="2" id="KW-0285">Flavoprotein</keyword>
<accession>A0A076F0M7</accession>
<dbReference type="Gene3D" id="3.30.390.30">
    <property type="match status" value="1"/>
</dbReference>
<dbReference type="SUPFAM" id="SSF51905">
    <property type="entry name" value="FAD/NAD(P)-binding domain"/>
    <property type="match status" value="2"/>
</dbReference>
<dbReference type="PRINTS" id="PR00411">
    <property type="entry name" value="PNDRDTASEI"/>
</dbReference>
<evidence type="ECO:0000256" key="1">
    <source>
        <dbReference type="ARBA" id="ARBA00001974"/>
    </source>
</evidence>
<dbReference type="Pfam" id="PF14759">
    <property type="entry name" value="Reductase_C"/>
    <property type="match status" value="1"/>
</dbReference>
<keyword evidence="4" id="KW-0560">Oxidoreductase</keyword>
<evidence type="ECO:0000256" key="4">
    <source>
        <dbReference type="ARBA" id="ARBA00023002"/>
    </source>
</evidence>
<name>A0A076F0M7_RHOOP</name>
<keyword evidence="7" id="KW-0614">Plasmid</keyword>
<reference evidence="7 8" key="1">
    <citation type="submission" date="2014-07" db="EMBL/GenBank/DDBJ databases">
        <title>Genome Sequence of Rhodococcus opacus Strain R7, a Biodegrader of Mono- and Polycyclic Aromatic Hydrocarbons.</title>
        <authorList>
            <person name="Di Gennaro P."/>
            <person name="Zampolli J."/>
            <person name="Presti I."/>
            <person name="Cappelletti M."/>
            <person name="D'Ursi P."/>
            <person name="Orro A."/>
            <person name="Mezzelani A."/>
            <person name="Milanesi L."/>
        </authorList>
    </citation>
    <scope>NUCLEOTIDE SEQUENCE [LARGE SCALE GENOMIC DNA]</scope>
    <source>
        <strain evidence="7 8">R7</strain>
        <plasmid evidence="7">pPDG2</plasmid>
    </source>
</reference>
<gene>
    <name evidence="7" type="ORF">EP51_43540</name>
</gene>